<dbReference type="Proteomes" id="UP000284731">
    <property type="component" value="Unassembled WGS sequence"/>
</dbReference>
<name>A0A412PD81_9FIRM</name>
<comment type="caution">
    <text evidence="1">The sequence shown here is derived from an EMBL/GenBank/DDBJ whole genome shotgun (WGS) entry which is preliminary data.</text>
</comment>
<organism evidence="1 2">
    <name type="scientific">Solobacterium moorei</name>
    <dbReference type="NCBI Taxonomy" id="102148"/>
    <lineage>
        <taxon>Bacteria</taxon>
        <taxon>Bacillati</taxon>
        <taxon>Bacillota</taxon>
        <taxon>Erysipelotrichia</taxon>
        <taxon>Erysipelotrichales</taxon>
        <taxon>Erysipelotrichaceae</taxon>
        <taxon>Solobacterium</taxon>
    </lineage>
</organism>
<evidence type="ECO:0000313" key="1">
    <source>
        <dbReference type="EMBL" id="RGT55136.1"/>
    </source>
</evidence>
<reference evidence="1 2" key="1">
    <citation type="submission" date="2018-08" db="EMBL/GenBank/DDBJ databases">
        <title>A genome reference for cultivated species of the human gut microbiota.</title>
        <authorList>
            <person name="Zou Y."/>
            <person name="Xue W."/>
            <person name="Luo G."/>
        </authorList>
    </citation>
    <scope>NUCLEOTIDE SEQUENCE [LARGE SCALE GENOMIC DNA]</scope>
    <source>
        <strain evidence="1 2">AF18-46</strain>
    </source>
</reference>
<proteinExistence type="predicted"/>
<evidence type="ECO:0000313" key="2">
    <source>
        <dbReference type="Proteomes" id="UP000284731"/>
    </source>
</evidence>
<accession>A0A412PD81</accession>
<dbReference type="RefSeq" id="WP_006525965.1">
    <property type="nucleotide sequence ID" value="NZ_CABJCF010000003.1"/>
</dbReference>
<dbReference type="AlphaFoldDB" id="A0A412PD81"/>
<gene>
    <name evidence="1" type="ORF">DWX20_08270</name>
</gene>
<dbReference type="EMBL" id="QRWX01000003">
    <property type="protein sequence ID" value="RGT55136.1"/>
    <property type="molecule type" value="Genomic_DNA"/>
</dbReference>
<protein>
    <submittedName>
        <fullName evidence="1">Uncharacterized protein</fullName>
    </submittedName>
</protein>
<sequence>MARYELGAIYKIPAQIPYYARLLAHDVYGIFERTDGEISHETFEKTPYRLYISTGSFAVKRGFWGKMLPSPDKTDSQRWSRPPYLIYFTPWDIKASLDRRNASDQNGYSTLISTEEYLQCLKQGFLSNILPMYENIPAFLDKVYDNWPESYIYSDIECTCGTPEHQKKQIDALKKLGYDVTKYE</sequence>